<feature type="region of interest" description="Disordered" evidence="1">
    <location>
        <begin position="1"/>
        <end position="34"/>
    </location>
</feature>
<dbReference type="AlphaFoldDB" id="A0A2P5WJI4"/>
<dbReference type="Proteomes" id="UP000239757">
    <property type="component" value="Unassembled WGS sequence"/>
</dbReference>
<evidence type="ECO:0000313" key="3">
    <source>
        <dbReference type="Proteomes" id="UP000239757"/>
    </source>
</evidence>
<proteinExistence type="predicted"/>
<accession>A0A2P5WJI4</accession>
<protein>
    <submittedName>
        <fullName evidence="2">Uncharacterized protein</fullName>
    </submittedName>
</protein>
<sequence>MAPHSGMAHAADGVRGYRTTGAKGAGGSSCKRGGTGTILSLLGTEHATRDSLRRFVYPGMDRRIIAGIDRRSTTGNLTGGGGHRHPGMRWAWAVPWITPGCSMSLPP</sequence>
<evidence type="ECO:0000313" key="2">
    <source>
        <dbReference type="EMBL" id="PPR91252.1"/>
    </source>
</evidence>
<organism evidence="2 3">
    <name type="scientific">Gossypium barbadense</name>
    <name type="common">Sea Island cotton</name>
    <name type="synonym">Hibiscus barbadensis</name>
    <dbReference type="NCBI Taxonomy" id="3634"/>
    <lineage>
        <taxon>Eukaryota</taxon>
        <taxon>Viridiplantae</taxon>
        <taxon>Streptophyta</taxon>
        <taxon>Embryophyta</taxon>
        <taxon>Tracheophyta</taxon>
        <taxon>Spermatophyta</taxon>
        <taxon>Magnoliopsida</taxon>
        <taxon>eudicotyledons</taxon>
        <taxon>Gunneridae</taxon>
        <taxon>Pentapetalae</taxon>
        <taxon>rosids</taxon>
        <taxon>malvids</taxon>
        <taxon>Malvales</taxon>
        <taxon>Malvaceae</taxon>
        <taxon>Malvoideae</taxon>
        <taxon>Gossypium</taxon>
    </lineage>
</organism>
<name>A0A2P5WJI4_GOSBA</name>
<reference evidence="2 3" key="1">
    <citation type="submission" date="2015-01" db="EMBL/GenBank/DDBJ databases">
        <title>Genome of allotetraploid Gossypium barbadense reveals genomic plasticity and fiber elongation in cotton evolution.</title>
        <authorList>
            <person name="Chen X."/>
            <person name="Liu X."/>
            <person name="Zhao B."/>
            <person name="Zheng H."/>
            <person name="Hu Y."/>
            <person name="Lu G."/>
            <person name="Yang C."/>
            <person name="Chen J."/>
            <person name="Shan C."/>
            <person name="Zhang L."/>
            <person name="Zhou Y."/>
            <person name="Wang L."/>
            <person name="Guo W."/>
            <person name="Bai Y."/>
            <person name="Ruan J."/>
            <person name="Shangguan X."/>
            <person name="Mao Y."/>
            <person name="Jiang J."/>
            <person name="Zhu Y."/>
            <person name="Lei J."/>
            <person name="Kang H."/>
            <person name="Chen S."/>
            <person name="He X."/>
            <person name="Wang R."/>
            <person name="Wang Y."/>
            <person name="Chen J."/>
            <person name="Wang L."/>
            <person name="Yu S."/>
            <person name="Wang B."/>
            <person name="Wei J."/>
            <person name="Song S."/>
            <person name="Lu X."/>
            <person name="Gao Z."/>
            <person name="Gu W."/>
            <person name="Deng X."/>
            <person name="Ma D."/>
            <person name="Wang S."/>
            <person name="Liang W."/>
            <person name="Fang L."/>
            <person name="Cai C."/>
            <person name="Zhu X."/>
            <person name="Zhou B."/>
            <person name="Zhang Y."/>
            <person name="Chen Z."/>
            <person name="Xu S."/>
            <person name="Zhu R."/>
            <person name="Wang S."/>
            <person name="Zhang T."/>
            <person name="Zhao G."/>
        </authorList>
    </citation>
    <scope>NUCLEOTIDE SEQUENCE [LARGE SCALE GENOMIC DNA]</scope>
    <source>
        <strain evidence="3">cv. Xinhai21</strain>
        <tissue evidence="2">Leaf</tissue>
    </source>
</reference>
<evidence type="ECO:0000256" key="1">
    <source>
        <dbReference type="SAM" id="MobiDB-lite"/>
    </source>
</evidence>
<gene>
    <name evidence="2" type="ORF">GOBAR_AA29433</name>
</gene>
<dbReference type="EMBL" id="KZ667381">
    <property type="protein sequence ID" value="PPR91252.1"/>
    <property type="molecule type" value="Genomic_DNA"/>
</dbReference>